<proteinExistence type="predicted"/>
<dbReference type="PANTHER" id="PTHR48075">
    <property type="entry name" value="3-HYDROXYACYL-COA DEHYDROGENASE FAMILY PROTEIN"/>
    <property type="match status" value="1"/>
</dbReference>
<dbReference type="InterPro" id="IPR036291">
    <property type="entry name" value="NAD(P)-bd_dom_sf"/>
</dbReference>
<evidence type="ECO:0000256" key="1">
    <source>
        <dbReference type="ARBA" id="ARBA00023002"/>
    </source>
</evidence>
<evidence type="ECO:0000313" key="5">
    <source>
        <dbReference type="Proteomes" id="UP000008561"/>
    </source>
</evidence>
<dbReference type="eggNOG" id="COG1250">
    <property type="taxonomic scope" value="Bacteria"/>
</dbReference>
<evidence type="ECO:0000259" key="2">
    <source>
        <dbReference type="Pfam" id="PF00725"/>
    </source>
</evidence>
<accession>A8ZZN2</accession>
<dbReference type="GO" id="GO:0008691">
    <property type="term" value="F:3-hydroxybutyryl-CoA dehydrogenase activity"/>
    <property type="evidence" value="ECO:0007669"/>
    <property type="project" value="UniProtKB-EC"/>
</dbReference>
<dbReference type="InterPro" id="IPR006176">
    <property type="entry name" value="3-OHacyl-CoA_DH_NAD-bd"/>
</dbReference>
<dbReference type="EMBL" id="CP000859">
    <property type="protein sequence ID" value="ABW68904.1"/>
    <property type="molecule type" value="Genomic_DNA"/>
</dbReference>
<dbReference type="SUPFAM" id="SSF51735">
    <property type="entry name" value="NAD(P)-binding Rossmann-fold domains"/>
    <property type="match status" value="1"/>
</dbReference>
<feature type="domain" description="3-hydroxyacyl-CoA dehydrogenase NAD binding" evidence="3">
    <location>
        <begin position="8"/>
        <end position="188"/>
    </location>
</feature>
<sequence length="387" mass="42076">MKLEDIKKIAVIGSGAMGHGIAQVCIMAGYTVVMVDVKQEFLDNGMKKVKESMDFLVGKGKLSAEDKDRMMGQLSTSLDNKAAVADVQVVIEAVPEIMDLKKKVFADVSSAAPAEALLASNTSTMSITEIATAVTKPERFLGMHFFNPVNRMKLVEVIFGEKTSAENVDLLCELSKKIGKIPVKVLKDSPGFIVNRIGAPNQALISAILDEGAIKPDEIDAIMKQMGMPMGPFELADYVGIDVFYHTLKYYSETLSKDFTPGKTLQALLDKGDLGMKTGKGIYEWEGGKAKIDTSKTSTEITPMEFLAIQVNEAVRVYKEGIAESVEDIDQGMVHGMRAFAGPFTLAAGTDPKQLTDTLNKLHAKYGLDIFKPEPEIQDGSFKTMGK</sequence>
<dbReference type="SUPFAM" id="SSF48179">
    <property type="entry name" value="6-phosphogluconate dehydrogenase C-terminal domain-like"/>
    <property type="match status" value="2"/>
</dbReference>
<gene>
    <name evidence="4" type="ordered locus">Dole_3101</name>
</gene>
<evidence type="ECO:0000259" key="3">
    <source>
        <dbReference type="Pfam" id="PF02737"/>
    </source>
</evidence>
<keyword evidence="5" id="KW-1185">Reference proteome</keyword>
<dbReference type="Pfam" id="PF00725">
    <property type="entry name" value="3HCDH"/>
    <property type="match status" value="1"/>
</dbReference>
<protein>
    <submittedName>
        <fullName evidence="4">3-hydroxybutyryl-CoA dehydrogenase</fullName>
        <ecNumber evidence="4">1.1.1.157</ecNumber>
    </submittedName>
</protein>
<name>A8ZZN2_DESOH</name>
<dbReference type="KEGG" id="dol:Dole_3101"/>
<dbReference type="Proteomes" id="UP000008561">
    <property type="component" value="Chromosome"/>
</dbReference>
<dbReference type="GO" id="GO:0070403">
    <property type="term" value="F:NAD+ binding"/>
    <property type="evidence" value="ECO:0007669"/>
    <property type="project" value="InterPro"/>
</dbReference>
<organism evidence="4 5">
    <name type="scientific">Desulfosudis oleivorans (strain DSM 6200 / JCM 39069 / Hxd3)</name>
    <name type="common">Desulfococcus oleovorans</name>
    <dbReference type="NCBI Taxonomy" id="96561"/>
    <lineage>
        <taxon>Bacteria</taxon>
        <taxon>Pseudomonadati</taxon>
        <taxon>Thermodesulfobacteriota</taxon>
        <taxon>Desulfobacteria</taxon>
        <taxon>Desulfobacterales</taxon>
        <taxon>Desulfosudaceae</taxon>
        <taxon>Desulfosudis</taxon>
    </lineage>
</organism>
<keyword evidence="1 4" id="KW-0560">Oxidoreductase</keyword>
<dbReference type="Gene3D" id="3.40.50.720">
    <property type="entry name" value="NAD(P)-binding Rossmann-like Domain"/>
    <property type="match status" value="1"/>
</dbReference>
<dbReference type="InterPro" id="IPR006108">
    <property type="entry name" value="3HC_DH_C"/>
</dbReference>
<dbReference type="RefSeq" id="WP_012176514.1">
    <property type="nucleotide sequence ID" value="NC_009943.1"/>
</dbReference>
<dbReference type="Pfam" id="PF02737">
    <property type="entry name" value="3HCDH_N"/>
    <property type="match status" value="1"/>
</dbReference>
<dbReference type="OrthoDB" id="9771883at2"/>
<feature type="domain" description="3-hydroxyacyl-CoA dehydrogenase C-terminal" evidence="2">
    <location>
        <begin position="191"/>
        <end position="285"/>
    </location>
</feature>
<reference evidence="4 5" key="1">
    <citation type="submission" date="2007-10" db="EMBL/GenBank/DDBJ databases">
        <title>Complete sequence of Desulfococcus oleovorans Hxd3.</title>
        <authorList>
            <consortium name="US DOE Joint Genome Institute"/>
            <person name="Copeland A."/>
            <person name="Lucas S."/>
            <person name="Lapidus A."/>
            <person name="Barry K."/>
            <person name="Glavina del Rio T."/>
            <person name="Dalin E."/>
            <person name="Tice H."/>
            <person name="Pitluck S."/>
            <person name="Kiss H."/>
            <person name="Brettin T."/>
            <person name="Bruce D."/>
            <person name="Detter J.C."/>
            <person name="Han C."/>
            <person name="Schmutz J."/>
            <person name="Larimer F."/>
            <person name="Land M."/>
            <person name="Hauser L."/>
            <person name="Kyrpides N."/>
            <person name="Kim E."/>
            <person name="Wawrik B."/>
            <person name="Richardson P."/>
        </authorList>
    </citation>
    <scope>NUCLEOTIDE SEQUENCE [LARGE SCALE GENOMIC DNA]</scope>
    <source>
        <strain evidence="5">DSM 6200 / JCM 39069 / Hxd3</strain>
    </source>
</reference>
<dbReference type="Gene3D" id="1.10.1040.10">
    <property type="entry name" value="N-(1-d-carboxylethyl)-l-norvaline Dehydrogenase, domain 2"/>
    <property type="match status" value="2"/>
</dbReference>
<dbReference type="InterPro" id="IPR008927">
    <property type="entry name" value="6-PGluconate_DH-like_C_sf"/>
</dbReference>
<dbReference type="InterPro" id="IPR013328">
    <property type="entry name" value="6PGD_dom2"/>
</dbReference>
<dbReference type="STRING" id="96561.Dole_3101"/>
<dbReference type="GO" id="GO:0006631">
    <property type="term" value="P:fatty acid metabolic process"/>
    <property type="evidence" value="ECO:0007669"/>
    <property type="project" value="InterPro"/>
</dbReference>
<evidence type="ECO:0000313" key="4">
    <source>
        <dbReference type="EMBL" id="ABW68904.1"/>
    </source>
</evidence>
<dbReference type="FunFam" id="3.40.50.720:FF:000009">
    <property type="entry name" value="Fatty oxidation complex, alpha subunit"/>
    <property type="match status" value="1"/>
</dbReference>
<dbReference type="PANTHER" id="PTHR48075:SF5">
    <property type="entry name" value="3-HYDROXYBUTYRYL-COA DEHYDROGENASE"/>
    <property type="match status" value="1"/>
</dbReference>
<dbReference type="AlphaFoldDB" id="A8ZZN2"/>
<dbReference type="EC" id="1.1.1.157" evidence="4"/>
<dbReference type="HOGENOM" id="CLU_009834_2_0_7"/>